<dbReference type="Proteomes" id="UP001174909">
    <property type="component" value="Unassembled WGS sequence"/>
</dbReference>
<keyword evidence="2" id="KW-1185">Reference proteome</keyword>
<dbReference type="EMBL" id="CASHTH010001582">
    <property type="protein sequence ID" value="CAI8017009.1"/>
    <property type="molecule type" value="Genomic_DNA"/>
</dbReference>
<feature type="non-terminal residue" evidence="1">
    <location>
        <position position="1"/>
    </location>
</feature>
<comment type="caution">
    <text evidence="1">The sequence shown here is derived from an EMBL/GenBank/DDBJ whole genome shotgun (WGS) entry which is preliminary data.</text>
</comment>
<gene>
    <name evidence="1" type="ORF">GBAR_LOCUS10377</name>
</gene>
<protein>
    <submittedName>
        <fullName evidence="1">Uncharacterized protein</fullName>
    </submittedName>
</protein>
<feature type="non-terminal residue" evidence="1">
    <location>
        <position position="71"/>
    </location>
</feature>
<reference evidence="1" key="1">
    <citation type="submission" date="2023-03" db="EMBL/GenBank/DDBJ databases">
        <authorList>
            <person name="Steffen K."/>
            <person name="Cardenas P."/>
        </authorList>
    </citation>
    <scope>NUCLEOTIDE SEQUENCE</scope>
</reference>
<accession>A0AA35RSN3</accession>
<organism evidence="1 2">
    <name type="scientific">Geodia barretti</name>
    <name type="common">Barrett's horny sponge</name>
    <dbReference type="NCBI Taxonomy" id="519541"/>
    <lineage>
        <taxon>Eukaryota</taxon>
        <taxon>Metazoa</taxon>
        <taxon>Porifera</taxon>
        <taxon>Demospongiae</taxon>
        <taxon>Heteroscleromorpha</taxon>
        <taxon>Tetractinellida</taxon>
        <taxon>Astrophorina</taxon>
        <taxon>Geodiidae</taxon>
        <taxon>Geodia</taxon>
    </lineage>
</organism>
<dbReference type="AlphaFoldDB" id="A0AA35RSN3"/>
<sequence>TGGLDSRVQLRQPTSTIEITDDDTGATVELVTGPSSATEGHVVSFCAVVSTNGIGCAVGFDFSISLSFPGS</sequence>
<name>A0AA35RSN3_GEOBA</name>
<evidence type="ECO:0000313" key="1">
    <source>
        <dbReference type="EMBL" id="CAI8017009.1"/>
    </source>
</evidence>
<proteinExistence type="predicted"/>
<evidence type="ECO:0000313" key="2">
    <source>
        <dbReference type="Proteomes" id="UP001174909"/>
    </source>
</evidence>